<dbReference type="InterPro" id="IPR002036">
    <property type="entry name" value="YbeY"/>
</dbReference>
<keyword evidence="3 8" id="KW-0540">Nuclease</keyword>
<keyword evidence="4 8" id="KW-0479">Metal-binding</keyword>
<keyword evidence="7 8" id="KW-0862">Zinc</keyword>
<keyword evidence="5 8" id="KW-0255">Endonuclease</keyword>
<name>A0ABV8SML2_9GAMM</name>
<keyword evidence="8" id="KW-0963">Cytoplasm</keyword>
<dbReference type="HAMAP" id="MF_00009">
    <property type="entry name" value="Endoribonucl_YbeY"/>
    <property type="match status" value="1"/>
</dbReference>
<proteinExistence type="inferred from homology"/>
<dbReference type="Pfam" id="PF02130">
    <property type="entry name" value="YbeY"/>
    <property type="match status" value="1"/>
</dbReference>
<evidence type="ECO:0000256" key="4">
    <source>
        <dbReference type="ARBA" id="ARBA00022723"/>
    </source>
</evidence>
<evidence type="ECO:0000313" key="10">
    <source>
        <dbReference type="Proteomes" id="UP001595904"/>
    </source>
</evidence>
<dbReference type="EMBL" id="JBHSDU010000003">
    <property type="protein sequence ID" value="MFC4308631.1"/>
    <property type="molecule type" value="Genomic_DNA"/>
</dbReference>
<feature type="binding site" evidence="8">
    <location>
        <position position="127"/>
    </location>
    <ligand>
        <name>Zn(2+)</name>
        <dbReference type="ChEBI" id="CHEBI:29105"/>
        <note>catalytic</note>
    </ligand>
</feature>
<keyword evidence="6 8" id="KW-0378">Hydrolase</keyword>
<gene>
    <name evidence="8 9" type="primary">ybeY</name>
    <name evidence="9" type="ORF">ACFPN2_06005</name>
</gene>
<dbReference type="SUPFAM" id="SSF55486">
    <property type="entry name" value="Metalloproteases ('zincins'), catalytic domain"/>
    <property type="match status" value="1"/>
</dbReference>
<comment type="cofactor">
    <cofactor evidence="8">
        <name>Zn(2+)</name>
        <dbReference type="ChEBI" id="CHEBI:29105"/>
    </cofactor>
    <text evidence="8">Binds 1 zinc ion.</text>
</comment>
<dbReference type="PANTHER" id="PTHR46986:SF1">
    <property type="entry name" value="ENDORIBONUCLEASE YBEY, CHLOROPLASTIC"/>
    <property type="match status" value="1"/>
</dbReference>
<dbReference type="Gene3D" id="3.40.390.30">
    <property type="entry name" value="Metalloproteases ('zincins'), catalytic domain"/>
    <property type="match status" value="1"/>
</dbReference>
<dbReference type="PANTHER" id="PTHR46986">
    <property type="entry name" value="ENDORIBONUCLEASE YBEY, CHLOROPLASTIC"/>
    <property type="match status" value="1"/>
</dbReference>
<comment type="similarity">
    <text evidence="1 8">Belongs to the endoribonuclease YbeY family.</text>
</comment>
<evidence type="ECO:0000256" key="2">
    <source>
        <dbReference type="ARBA" id="ARBA00022517"/>
    </source>
</evidence>
<dbReference type="RefSeq" id="WP_380595727.1">
    <property type="nucleotide sequence ID" value="NZ_JBHSDU010000003.1"/>
</dbReference>
<keyword evidence="10" id="KW-1185">Reference proteome</keyword>
<accession>A0ABV8SML2</accession>
<organism evidence="9 10">
    <name type="scientific">Steroidobacter flavus</name>
    <dbReference type="NCBI Taxonomy" id="1842136"/>
    <lineage>
        <taxon>Bacteria</taxon>
        <taxon>Pseudomonadati</taxon>
        <taxon>Pseudomonadota</taxon>
        <taxon>Gammaproteobacteria</taxon>
        <taxon>Steroidobacterales</taxon>
        <taxon>Steroidobacteraceae</taxon>
        <taxon>Steroidobacter</taxon>
    </lineage>
</organism>
<keyword evidence="8" id="KW-0698">rRNA processing</keyword>
<feature type="binding site" evidence="8">
    <location>
        <position position="131"/>
    </location>
    <ligand>
        <name>Zn(2+)</name>
        <dbReference type="ChEBI" id="CHEBI:29105"/>
        <note>catalytic</note>
    </ligand>
</feature>
<evidence type="ECO:0000256" key="6">
    <source>
        <dbReference type="ARBA" id="ARBA00022801"/>
    </source>
</evidence>
<dbReference type="Proteomes" id="UP001595904">
    <property type="component" value="Unassembled WGS sequence"/>
</dbReference>
<evidence type="ECO:0000256" key="3">
    <source>
        <dbReference type="ARBA" id="ARBA00022722"/>
    </source>
</evidence>
<reference evidence="10" key="1">
    <citation type="journal article" date="2019" name="Int. J. Syst. Evol. Microbiol.">
        <title>The Global Catalogue of Microorganisms (GCM) 10K type strain sequencing project: providing services to taxonomists for standard genome sequencing and annotation.</title>
        <authorList>
            <consortium name="The Broad Institute Genomics Platform"/>
            <consortium name="The Broad Institute Genome Sequencing Center for Infectious Disease"/>
            <person name="Wu L."/>
            <person name="Ma J."/>
        </authorList>
    </citation>
    <scope>NUCLEOTIDE SEQUENCE [LARGE SCALE GENOMIC DNA]</scope>
    <source>
        <strain evidence="10">CGMCC 1.10759</strain>
    </source>
</reference>
<dbReference type="InterPro" id="IPR023091">
    <property type="entry name" value="MetalPrtase_cat_dom_sf_prd"/>
</dbReference>
<evidence type="ECO:0000313" key="9">
    <source>
        <dbReference type="EMBL" id="MFC4308631.1"/>
    </source>
</evidence>
<comment type="function">
    <text evidence="8">Single strand-specific metallo-endoribonuclease involved in late-stage 70S ribosome quality control and in maturation of the 3' terminus of the 16S rRNA.</text>
</comment>
<feature type="binding site" evidence="8">
    <location>
        <position position="137"/>
    </location>
    <ligand>
        <name>Zn(2+)</name>
        <dbReference type="ChEBI" id="CHEBI:29105"/>
        <note>catalytic</note>
    </ligand>
</feature>
<evidence type="ECO:0000256" key="1">
    <source>
        <dbReference type="ARBA" id="ARBA00010875"/>
    </source>
</evidence>
<dbReference type="InterPro" id="IPR020549">
    <property type="entry name" value="YbeY_CS"/>
</dbReference>
<dbReference type="PROSITE" id="PS01306">
    <property type="entry name" value="UPF0054"/>
    <property type="match status" value="1"/>
</dbReference>
<protein>
    <recommendedName>
        <fullName evidence="8">Endoribonuclease YbeY</fullName>
        <ecNumber evidence="8">3.1.-.-</ecNumber>
    </recommendedName>
</protein>
<keyword evidence="2 8" id="KW-0690">Ribosome biogenesis</keyword>
<dbReference type="NCBIfam" id="TIGR00043">
    <property type="entry name" value="rRNA maturation RNase YbeY"/>
    <property type="match status" value="1"/>
</dbReference>
<comment type="subcellular location">
    <subcellularLocation>
        <location evidence="8">Cytoplasm</location>
    </subcellularLocation>
</comment>
<dbReference type="EC" id="3.1.-.-" evidence="8"/>
<evidence type="ECO:0000256" key="7">
    <source>
        <dbReference type="ARBA" id="ARBA00022833"/>
    </source>
</evidence>
<sequence>MKLAVTVQVASSRRGVPHARSLNRWAQAACAPYLPRNDSALELTIRVVGAAESRRLNRTWRNKDKPTNVLSFPAAPLAPGKNGVPTRFPAKEFSELGDLAICAPVVAREAKEQGKPAQAHWAHMVVHGVLHLLGFDHENDRDATAMEAREVKILAQFGYDNPYA</sequence>
<evidence type="ECO:0000256" key="8">
    <source>
        <dbReference type="HAMAP-Rule" id="MF_00009"/>
    </source>
</evidence>
<comment type="caution">
    <text evidence="9">The sequence shown here is derived from an EMBL/GenBank/DDBJ whole genome shotgun (WGS) entry which is preliminary data.</text>
</comment>
<evidence type="ECO:0000256" key="5">
    <source>
        <dbReference type="ARBA" id="ARBA00022759"/>
    </source>
</evidence>